<dbReference type="AlphaFoldDB" id="A0A3P1BMX9"/>
<accession>A0A3P1BMX9</accession>
<evidence type="ECO:0008006" key="3">
    <source>
        <dbReference type="Google" id="ProtNLM"/>
    </source>
</evidence>
<dbReference type="RefSeq" id="WP_124876582.1">
    <property type="nucleotide sequence ID" value="NZ_RQJO01000009.1"/>
</dbReference>
<organism evidence="1 2">
    <name type="scientific">Larkinella rosea</name>
    <dbReference type="NCBI Taxonomy" id="2025312"/>
    <lineage>
        <taxon>Bacteria</taxon>
        <taxon>Pseudomonadati</taxon>
        <taxon>Bacteroidota</taxon>
        <taxon>Cytophagia</taxon>
        <taxon>Cytophagales</taxon>
        <taxon>Spirosomataceae</taxon>
        <taxon>Larkinella</taxon>
    </lineage>
</organism>
<dbReference type="Proteomes" id="UP000271925">
    <property type="component" value="Unassembled WGS sequence"/>
</dbReference>
<evidence type="ECO:0000313" key="1">
    <source>
        <dbReference type="EMBL" id="RRB02419.1"/>
    </source>
</evidence>
<dbReference type="EMBL" id="RQJO01000009">
    <property type="protein sequence ID" value="RRB02419.1"/>
    <property type="molecule type" value="Genomic_DNA"/>
</dbReference>
<dbReference type="OrthoDB" id="9796999at2"/>
<comment type="caution">
    <text evidence="1">The sequence shown here is derived from an EMBL/GenBank/DDBJ whole genome shotgun (WGS) entry which is preliminary data.</text>
</comment>
<protein>
    <recommendedName>
        <fullName evidence="3">Thymidylate synthase</fullName>
    </recommendedName>
</protein>
<gene>
    <name evidence="1" type="ORF">EHT25_18310</name>
</gene>
<name>A0A3P1BMX9_9BACT</name>
<evidence type="ECO:0000313" key="2">
    <source>
        <dbReference type="Proteomes" id="UP000271925"/>
    </source>
</evidence>
<reference evidence="1 2" key="1">
    <citation type="submission" date="2018-11" db="EMBL/GenBank/DDBJ databases">
        <authorList>
            <person name="Zhou Z."/>
            <person name="Wang G."/>
        </authorList>
    </citation>
    <scope>NUCLEOTIDE SEQUENCE [LARGE SCALE GENOMIC DNA]</scope>
    <source>
        <strain evidence="1 2">KCTC52004</strain>
    </source>
</reference>
<proteinExistence type="predicted"/>
<keyword evidence="2" id="KW-1185">Reference proteome</keyword>
<sequence length="126" mass="14820">METNRNIEAVSAENRQQWRQWLENNSQSKTEICLILYSKSSEKPSVSYREAVEEALCFGWIDSLTNKRDAESRYQRFSPRKPKSNWSRSNIERVERLIRDGLMTESGQRMIDLAKQMGKWETAGLE</sequence>